<feature type="region of interest" description="Disordered" evidence="1">
    <location>
        <begin position="35"/>
        <end position="74"/>
    </location>
</feature>
<protein>
    <submittedName>
        <fullName evidence="3">Uncharacterized protein</fullName>
    </submittedName>
</protein>
<proteinExistence type="predicted"/>
<reference evidence="4" key="1">
    <citation type="journal article" date="2016" name="Genome Announc.">
        <title>Draft genome sequences of fungus Aspergillus calidoustus.</title>
        <authorList>
            <person name="Horn F."/>
            <person name="Linde J."/>
            <person name="Mattern D.J."/>
            <person name="Walther G."/>
            <person name="Guthke R."/>
            <person name="Scherlach K."/>
            <person name="Martin K."/>
            <person name="Brakhage A.A."/>
            <person name="Petzke L."/>
            <person name="Valiante V."/>
        </authorList>
    </citation>
    <scope>NUCLEOTIDE SEQUENCE [LARGE SCALE GENOMIC DNA]</scope>
    <source>
        <strain evidence="4">SF006504</strain>
    </source>
</reference>
<keyword evidence="2" id="KW-0472">Membrane</keyword>
<feature type="transmembrane region" description="Helical" evidence="2">
    <location>
        <begin position="156"/>
        <end position="176"/>
    </location>
</feature>
<gene>
    <name evidence="3" type="ORF">ASPCAL04502</name>
</gene>
<organism evidence="3 4">
    <name type="scientific">Aspergillus calidoustus</name>
    <dbReference type="NCBI Taxonomy" id="454130"/>
    <lineage>
        <taxon>Eukaryota</taxon>
        <taxon>Fungi</taxon>
        <taxon>Dikarya</taxon>
        <taxon>Ascomycota</taxon>
        <taxon>Pezizomycotina</taxon>
        <taxon>Eurotiomycetes</taxon>
        <taxon>Eurotiomycetidae</taxon>
        <taxon>Eurotiales</taxon>
        <taxon>Aspergillaceae</taxon>
        <taxon>Aspergillus</taxon>
        <taxon>Aspergillus subgen. Nidulantes</taxon>
    </lineage>
</organism>
<accession>A0A0U5FUS1</accession>
<keyword evidence="4" id="KW-1185">Reference proteome</keyword>
<evidence type="ECO:0000256" key="2">
    <source>
        <dbReference type="SAM" id="Phobius"/>
    </source>
</evidence>
<sequence>MEAALRANIVQDGISIMMEPQLQWSATIYTLAEPSKREATQGSPATAHTPQTQATTAAERASSAAPGQQASPRINSAATESGLYVDAPFDGTTAIANACAITSMSVLLTFAGMPLLTSVGQLFVDRPHDWFRASPRELVRRPREGLNFFELGTDTWLAMSSVLVVIVGGLALGNMIDVYRERADAVFDVDWACHGGLIRTLGPGGRYGWRRCGLGHNCGELVLVLDCGLCLMGWRR</sequence>
<name>A0A0U5FUS1_ASPCI</name>
<evidence type="ECO:0000256" key="1">
    <source>
        <dbReference type="SAM" id="MobiDB-lite"/>
    </source>
</evidence>
<evidence type="ECO:0000313" key="3">
    <source>
        <dbReference type="EMBL" id="CEL03346.1"/>
    </source>
</evidence>
<evidence type="ECO:0000313" key="4">
    <source>
        <dbReference type="Proteomes" id="UP000054771"/>
    </source>
</evidence>
<feature type="compositionally biased region" description="Low complexity" evidence="1">
    <location>
        <begin position="43"/>
        <end position="72"/>
    </location>
</feature>
<dbReference type="AlphaFoldDB" id="A0A0U5FUS1"/>
<dbReference type="Proteomes" id="UP000054771">
    <property type="component" value="Unassembled WGS sequence"/>
</dbReference>
<dbReference type="EMBL" id="CDMC01000003">
    <property type="protein sequence ID" value="CEL03346.1"/>
    <property type="molecule type" value="Genomic_DNA"/>
</dbReference>
<keyword evidence="2" id="KW-0812">Transmembrane</keyword>
<keyword evidence="2" id="KW-1133">Transmembrane helix</keyword>